<gene>
    <name evidence="2" type="ORF">HNAJ_LOCUS6409</name>
</gene>
<evidence type="ECO:0000256" key="1">
    <source>
        <dbReference type="SAM" id="MobiDB-lite"/>
    </source>
</evidence>
<dbReference type="WBParaSite" id="HNAJ_0000641301-mRNA-1">
    <property type="protein sequence ID" value="HNAJ_0000641301-mRNA-1"/>
    <property type="gene ID" value="HNAJ_0000641301"/>
</dbReference>
<accession>A0A0R3TH72</accession>
<dbReference type="Proteomes" id="UP000278807">
    <property type="component" value="Unassembled WGS sequence"/>
</dbReference>
<dbReference type="EMBL" id="UZAE01006951">
    <property type="protein sequence ID" value="VDO02269.1"/>
    <property type="molecule type" value="Genomic_DNA"/>
</dbReference>
<dbReference type="AlphaFoldDB" id="A0A0R3TH72"/>
<evidence type="ECO:0000313" key="4">
    <source>
        <dbReference type="WBParaSite" id="HNAJ_0000641301-mRNA-1"/>
    </source>
</evidence>
<feature type="compositionally biased region" description="Basic and acidic residues" evidence="1">
    <location>
        <begin position="45"/>
        <end position="54"/>
    </location>
</feature>
<protein>
    <submittedName>
        <fullName evidence="2 4">Uncharacterized protein</fullName>
    </submittedName>
</protein>
<name>A0A0R3TH72_RODNA</name>
<proteinExistence type="predicted"/>
<evidence type="ECO:0000313" key="3">
    <source>
        <dbReference type="Proteomes" id="UP000278807"/>
    </source>
</evidence>
<sequence>KQFPTPVGEKIPCPESVKQFDQQQQQVGDKVNSQGRRILPQLPKRTGDEEPTIKRPCVEIEMTPKALEHEEVTQKFESGEISEADTQTSSLSAHISETDMNAEIGYRLQGEETEQPIVNLQSREAGGKADLSIQPEDSSPLHRFKAIATPSSPSTTHHPSEEGRNVLLLPNALVHHSSRVTQPFLEQNLHLDSVTVAASEEEPLSLFTDPVRSQSVDHLPLLDLDSPVSDTRSNRSGVIGSCLWSILCRGKSRLFDRAIKTLTERTEDSASFLESTDTLLALLQSESGPSKTSGPRVVATTRRVRLTQICNTTIEEHEGKCSILPSAEREQRIEFITAKHLFSSLTYENPLFLDMTTALRTKRSQSYVSPSEFDSSYARQHQLHTHPRLHEMPSHGNAPTGIVKVKAISPLCGPPRLINPSQLVYLLNTLE</sequence>
<dbReference type="STRING" id="102285.A0A0R3TH72"/>
<organism evidence="4">
    <name type="scientific">Rodentolepis nana</name>
    <name type="common">Dwarf tapeworm</name>
    <name type="synonym">Hymenolepis nana</name>
    <dbReference type="NCBI Taxonomy" id="102285"/>
    <lineage>
        <taxon>Eukaryota</taxon>
        <taxon>Metazoa</taxon>
        <taxon>Spiralia</taxon>
        <taxon>Lophotrochozoa</taxon>
        <taxon>Platyhelminthes</taxon>
        <taxon>Cestoda</taxon>
        <taxon>Eucestoda</taxon>
        <taxon>Cyclophyllidea</taxon>
        <taxon>Hymenolepididae</taxon>
        <taxon>Rodentolepis</taxon>
    </lineage>
</organism>
<reference evidence="4" key="1">
    <citation type="submission" date="2017-02" db="UniProtKB">
        <authorList>
            <consortium name="WormBaseParasite"/>
        </authorList>
    </citation>
    <scope>IDENTIFICATION</scope>
</reference>
<feature type="region of interest" description="Disordered" evidence="1">
    <location>
        <begin position="21"/>
        <end position="54"/>
    </location>
</feature>
<evidence type="ECO:0000313" key="2">
    <source>
        <dbReference type="EMBL" id="VDO02269.1"/>
    </source>
</evidence>
<reference evidence="2 3" key="2">
    <citation type="submission" date="2018-11" db="EMBL/GenBank/DDBJ databases">
        <authorList>
            <consortium name="Pathogen Informatics"/>
        </authorList>
    </citation>
    <scope>NUCLEOTIDE SEQUENCE [LARGE SCALE GENOMIC DNA]</scope>
</reference>
<keyword evidence="3" id="KW-1185">Reference proteome</keyword>